<evidence type="ECO:0000313" key="4">
    <source>
        <dbReference type="Proteomes" id="UP000199071"/>
    </source>
</evidence>
<dbReference type="InterPro" id="IPR016071">
    <property type="entry name" value="Staphylococal_nuclease_OB-fold"/>
</dbReference>
<gene>
    <name evidence="3" type="ORF">SAMN02982931_03605</name>
</gene>
<name>A0A1G6DPW9_9HYPH</name>
<organism evidence="3 4">
    <name type="scientific">Bauldia litoralis</name>
    <dbReference type="NCBI Taxonomy" id="665467"/>
    <lineage>
        <taxon>Bacteria</taxon>
        <taxon>Pseudomonadati</taxon>
        <taxon>Pseudomonadota</taxon>
        <taxon>Alphaproteobacteria</taxon>
        <taxon>Hyphomicrobiales</taxon>
        <taxon>Kaistiaceae</taxon>
        <taxon>Bauldia</taxon>
    </lineage>
</organism>
<evidence type="ECO:0000256" key="1">
    <source>
        <dbReference type="SAM" id="SignalP"/>
    </source>
</evidence>
<sequence length="163" mass="18022">MSLARSFASHNMKKISLAPSFRTIAIISLLLLVSAGRASAEEAHPTEPAYLYRAEVVRVVDGDTIDVDIDLGFYVWIRKQRIRLLDIDAPEVRGESKEAGLAASEYLKGLIDGKTVIIRTAKGKDGADRDDSFGRWLATIFLDGLDVNQEMMRTGHAVPYEGR</sequence>
<keyword evidence="1" id="KW-0732">Signal</keyword>
<feature type="chain" id="PRO_5011752328" evidence="1">
    <location>
        <begin position="41"/>
        <end position="163"/>
    </location>
</feature>
<proteinExistence type="predicted"/>
<dbReference type="EMBL" id="FMXQ01000008">
    <property type="protein sequence ID" value="SDB47189.1"/>
    <property type="molecule type" value="Genomic_DNA"/>
</dbReference>
<dbReference type="Proteomes" id="UP000199071">
    <property type="component" value="Unassembled WGS sequence"/>
</dbReference>
<feature type="signal peptide" evidence="1">
    <location>
        <begin position="1"/>
        <end position="40"/>
    </location>
</feature>
<dbReference type="STRING" id="665467.SAMN02982931_03605"/>
<reference evidence="3 4" key="1">
    <citation type="submission" date="2016-10" db="EMBL/GenBank/DDBJ databases">
        <authorList>
            <person name="de Groot N.N."/>
        </authorList>
    </citation>
    <scope>NUCLEOTIDE SEQUENCE [LARGE SCALE GENOMIC DNA]</scope>
    <source>
        <strain evidence="3 4">ATCC 35022</strain>
    </source>
</reference>
<evidence type="ECO:0000313" key="3">
    <source>
        <dbReference type="EMBL" id="SDB47189.1"/>
    </source>
</evidence>
<dbReference type="AlphaFoldDB" id="A0A1G6DPW9"/>
<protein>
    <submittedName>
        <fullName evidence="3">Nuclease homologue</fullName>
    </submittedName>
</protein>
<accession>A0A1G6DPW9</accession>
<dbReference type="SUPFAM" id="SSF50199">
    <property type="entry name" value="Staphylococcal nuclease"/>
    <property type="match status" value="1"/>
</dbReference>
<feature type="domain" description="TNase-like" evidence="2">
    <location>
        <begin position="50"/>
        <end position="163"/>
    </location>
</feature>
<keyword evidence="4" id="KW-1185">Reference proteome</keyword>
<dbReference type="SMART" id="SM00318">
    <property type="entry name" value="SNc"/>
    <property type="match status" value="1"/>
</dbReference>
<dbReference type="Gene3D" id="2.40.50.90">
    <property type="match status" value="1"/>
</dbReference>
<evidence type="ECO:0000259" key="2">
    <source>
        <dbReference type="PROSITE" id="PS50830"/>
    </source>
</evidence>
<dbReference type="Pfam" id="PF00565">
    <property type="entry name" value="SNase"/>
    <property type="match status" value="1"/>
</dbReference>
<dbReference type="InterPro" id="IPR035437">
    <property type="entry name" value="SNase_OB-fold_sf"/>
</dbReference>
<dbReference type="PROSITE" id="PS50830">
    <property type="entry name" value="TNASE_3"/>
    <property type="match status" value="1"/>
</dbReference>